<dbReference type="KEGG" id="cvc:BKX93_01990"/>
<dbReference type="STRING" id="1108595.BKX93_01990"/>
<proteinExistence type="predicted"/>
<sequence>MSTKTIPLRHGLKIGQNTYKSMTLRAPKLGDLIDAEQDTPASNLFAFRTALIAQVAVSADDFTGPFSLGMLRDLEPEDFNLLTDGLNALQKAGE</sequence>
<evidence type="ECO:0000313" key="2">
    <source>
        <dbReference type="Proteomes" id="UP000178776"/>
    </source>
</evidence>
<dbReference type="AlphaFoldDB" id="A0A1D9LC87"/>
<evidence type="ECO:0008006" key="3">
    <source>
        <dbReference type="Google" id="ProtNLM"/>
    </source>
</evidence>
<dbReference type="Pfam" id="PF10109">
    <property type="entry name" value="Phage_TAC_7"/>
    <property type="match status" value="1"/>
</dbReference>
<name>A0A1D9LC87_9NEIS</name>
<dbReference type="EMBL" id="CP017707">
    <property type="protein sequence ID" value="AOZ48887.1"/>
    <property type="molecule type" value="Genomic_DNA"/>
</dbReference>
<reference evidence="1 2" key="1">
    <citation type="submission" date="2016-10" db="EMBL/GenBank/DDBJ databases">
        <title>Chromobacterium muskegensis sp. nov., an insecticidal bacterium isolated from Sphagnum bogs.</title>
        <authorList>
            <person name="Sparks M.E."/>
            <person name="Blackburn M.B."/>
            <person name="Gundersen-Rindal D.E."/>
            <person name="Mitchell A."/>
            <person name="Farrar R."/>
            <person name="Kuhar D."/>
        </authorList>
    </citation>
    <scope>NUCLEOTIDE SEQUENCE [LARGE SCALE GENOMIC DNA]</scope>
    <source>
        <strain evidence="1 2">21-1</strain>
    </source>
</reference>
<accession>A0A1D9LC87</accession>
<dbReference type="Proteomes" id="UP000178776">
    <property type="component" value="Chromosome"/>
</dbReference>
<dbReference type="GeneID" id="68839985"/>
<evidence type="ECO:0000313" key="1">
    <source>
        <dbReference type="EMBL" id="AOZ48887.1"/>
    </source>
</evidence>
<dbReference type="InterPro" id="IPR019289">
    <property type="entry name" value="Phage_tail_E/E"/>
</dbReference>
<dbReference type="RefSeq" id="WP_070978462.1">
    <property type="nucleotide sequence ID" value="NZ_CP017707.1"/>
</dbReference>
<organism evidence="1 2">
    <name type="scientific">Chromobacterium vaccinii</name>
    <dbReference type="NCBI Taxonomy" id="1108595"/>
    <lineage>
        <taxon>Bacteria</taxon>
        <taxon>Pseudomonadati</taxon>
        <taxon>Pseudomonadota</taxon>
        <taxon>Betaproteobacteria</taxon>
        <taxon>Neisseriales</taxon>
        <taxon>Chromobacteriaceae</taxon>
        <taxon>Chromobacterium</taxon>
    </lineage>
</organism>
<protein>
    <recommendedName>
        <fullName evidence="3">Phage tail assembly protein</fullName>
    </recommendedName>
</protein>
<gene>
    <name evidence="1" type="ORF">BKX93_01990</name>
</gene>